<evidence type="ECO:0000256" key="6">
    <source>
        <dbReference type="SAM" id="Phobius"/>
    </source>
</evidence>
<dbReference type="Pfam" id="PF12704">
    <property type="entry name" value="MacB_PCD"/>
    <property type="match status" value="2"/>
</dbReference>
<feature type="transmembrane region" description="Helical" evidence="6">
    <location>
        <begin position="289"/>
        <end position="311"/>
    </location>
</feature>
<accession>A0A937AE05</accession>
<feature type="transmembrane region" description="Helical" evidence="6">
    <location>
        <begin position="336"/>
        <end position="363"/>
    </location>
</feature>
<feature type="transmembrane region" description="Helical" evidence="6">
    <location>
        <begin position="430"/>
        <end position="453"/>
    </location>
</feature>
<dbReference type="Pfam" id="PF02687">
    <property type="entry name" value="FtsX"/>
    <property type="match status" value="2"/>
</dbReference>
<organism evidence="9 10">
    <name type="scientific">Marivirga atlantica</name>
    <dbReference type="NCBI Taxonomy" id="1548457"/>
    <lineage>
        <taxon>Bacteria</taxon>
        <taxon>Pseudomonadati</taxon>
        <taxon>Bacteroidota</taxon>
        <taxon>Cytophagia</taxon>
        <taxon>Cytophagales</taxon>
        <taxon>Marivirgaceae</taxon>
        <taxon>Marivirga</taxon>
    </lineage>
</organism>
<evidence type="ECO:0000256" key="3">
    <source>
        <dbReference type="ARBA" id="ARBA00022692"/>
    </source>
</evidence>
<evidence type="ECO:0000313" key="9">
    <source>
        <dbReference type="EMBL" id="MBL0767070.1"/>
    </source>
</evidence>
<keyword evidence="2" id="KW-1003">Cell membrane</keyword>
<evidence type="ECO:0000259" key="8">
    <source>
        <dbReference type="Pfam" id="PF12704"/>
    </source>
</evidence>
<keyword evidence="4 6" id="KW-1133">Transmembrane helix</keyword>
<dbReference type="AlphaFoldDB" id="A0A937AE05"/>
<feature type="domain" description="MacB-like periplasmic core" evidence="8">
    <location>
        <begin position="443"/>
        <end position="644"/>
    </location>
</feature>
<dbReference type="InterPro" id="IPR003838">
    <property type="entry name" value="ABC3_permease_C"/>
</dbReference>
<feature type="transmembrane region" description="Helical" evidence="6">
    <location>
        <begin position="677"/>
        <end position="701"/>
    </location>
</feature>
<feature type="transmembrane region" description="Helical" evidence="6">
    <location>
        <begin position="763"/>
        <end position="786"/>
    </location>
</feature>
<comment type="caution">
    <text evidence="9">The sequence shown here is derived from an EMBL/GenBank/DDBJ whole genome shotgun (WGS) entry which is preliminary data.</text>
</comment>
<feature type="transmembrane region" description="Helical" evidence="6">
    <location>
        <begin position="21"/>
        <end position="41"/>
    </location>
</feature>
<evidence type="ECO:0000256" key="5">
    <source>
        <dbReference type="ARBA" id="ARBA00023136"/>
    </source>
</evidence>
<evidence type="ECO:0000259" key="7">
    <source>
        <dbReference type="Pfam" id="PF02687"/>
    </source>
</evidence>
<dbReference type="PANTHER" id="PTHR30572:SF18">
    <property type="entry name" value="ABC-TYPE MACROLIDE FAMILY EXPORT SYSTEM PERMEASE COMPONENT 2"/>
    <property type="match status" value="1"/>
</dbReference>
<keyword evidence="5 6" id="KW-0472">Membrane</keyword>
<dbReference type="InterPro" id="IPR025857">
    <property type="entry name" value="MacB_PCD"/>
</dbReference>
<evidence type="ECO:0000256" key="2">
    <source>
        <dbReference type="ARBA" id="ARBA00022475"/>
    </source>
</evidence>
<feature type="domain" description="MacB-like periplasmic core" evidence="8">
    <location>
        <begin position="20"/>
        <end position="244"/>
    </location>
</feature>
<protein>
    <submittedName>
        <fullName evidence="9">ABC transporter permease</fullName>
    </submittedName>
</protein>
<sequence>MFKNHFKIALRNIRKQGLRSVIHVIGLSIGVAVCFVIYNLVSFEYSFDKFHKDSDQIYRVTTVTSNGVEDWPNPGAPFPIGPAISNEMSAVNNVAQIFDTYRIMVGTFADEQKFGVKQTVTYADQHYFEIFDYKWLAGNKESSLSEANEVVLTETSVKQYFGAIEPEEAIGKELIYADSIPFYVSGVVADFQENSDLKFTDFLSLQTAKSNKDISIRLNIEEWNSVNSSSQTIVKLHQNQEAKAEKELAVIDEKYGEDDEEWTTTFNLEPLSEWHFSSNFNYRSADKSVLNGLMLIGLFILVIACINFINLESAQARLRSKEVGIRKTLGSSRKQLIIQFLMETYVIILLAIIFGLILSQFGIRYFADILPNTFELDYLSMENLIFLLSLSVMVLFLSGLYPAMILSGYTPIKALNNKKEFKPGFNLQYLIRKNLIILQFSSSIAFIIAVLAINNQISFLMNKDVGFNKEAVLHISTPFQSTLDNTVKLKNNLASLSDVKSTSMSSGTLVSNSIWTSSVEHEVNGELVEVGVQTKVADTNYLALYEVPLLVGRNYSTDESEVVINESALTALGISSPIDALGKHLVYDEKDMTVVGVIKNVHTRSLHEEIRPLLVGNGIRNLFTVNIKLNKGANLASAVDAIQNAVKSIYSVERPEIKFLDETVEGFYQSEVRLRKILFFATIMAILISALGLFGLASFTISQRTKEISIRKVLGASVAELIVLISKEYAILIGIAFLLAAYPAWYFIKDWLNGFQYKIEVPYGVFILAGIIALILCMTIVSFHSLRAASSNPAKILKDE</sequence>
<feature type="domain" description="ABC3 transporter permease C-terminal" evidence="7">
    <location>
        <begin position="680"/>
        <end position="793"/>
    </location>
</feature>
<feature type="transmembrane region" description="Helical" evidence="6">
    <location>
        <begin position="383"/>
        <end position="409"/>
    </location>
</feature>
<reference evidence="9" key="1">
    <citation type="submission" date="2021-01" db="EMBL/GenBank/DDBJ databases">
        <title>Marivirga sp. nov., isolated from intertidal surface sediments.</title>
        <authorList>
            <person name="Zhang M."/>
        </authorList>
    </citation>
    <scope>NUCLEOTIDE SEQUENCE</scope>
    <source>
        <strain evidence="9">SM1354</strain>
    </source>
</reference>
<name>A0A937AE05_9BACT</name>
<keyword evidence="10" id="KW-1185">Reference proteome</keyword>
<evidence type="ECO:0000313" key="10">
    <source>
        <dbReference type="Proteomes" id="UP000642920"/>
    </source>
</evidence>
<keyword evidence="3 6" id="KW-0812">Transmembrane</keyword>
<dbReference type="PANTHER" id="PTHR30572">
    <property type="entry name" value="MEMBRANE COMPONENT OF TRANSPORTER-RELATED"/>
    <property type="match status" value="1"/>
</dbReference>
<gene>
    <name evidence="9" type="ORF">JKP34_17525</name>
</gene>
<dbReference type="EMBL" id="JAERQG010000006">
    <property type="protein sequence ID" value="MBL0767070.1"/>
    <property type="molecule type" value="Genomic_DNA"/>
</dbReference>
<feature type="transmembrane region" description="Helical" evidence="6">
    <location>
        <begin position="729"/>
        <end position="748"/>
    </location>
</feature>
<dbReference type="RefSeq" id="WP_201924402.1">
    <property type="nucleotide sequence ID" value="NZ_JAERQG010000006.1"/>
</dbReference>
<dbReference type="Proteomes" id="UP000642920">
    <property type="component" value="Unassembled WGS sequence"/>
</dbReference>
<dbReference type="GO" id="GO:0022857">
    <property type="term" value="F:transmembrane transporter activity"/>
    <property type="evidence" value="ECO:0007669"/>
    <property type="project" value="TreeGrafter"/>
</dbReference>
<evidence type="ECO:0000256" key="4">
    <source>
        <dbReference type="ARBA" id="ARBA00022989"/>
    </source>
</evidence>
<evidence type="ECO:0000256" key="1">
    <source>
        <dbReference type="ARBA" id="ARBA00004651"/>
    </source>
</evidence>
<proteinExistence type="predicted"/>
<dbReference type="GO" id="GO:0005886">
    <property type="term" value="C:plasma membrane"/>
    <property type="evidence" value="ECO:0007669"/>
    <property type="project" value="UniProtKB-SubCell"/>
</dbReference>
<comment type="subcellular location">
    <subcellularLocation>
        <location evidence="1">Cell membrane</location>
        <topology evidence="1">Multi-pass membrane protein</topology>
    </subcellularLocation>
</comment>
<feature type="domain" description="ABC3 transporter permease C-terminal" evidence="7">
    <location>
        <begin position="295"/>
        <end position="409"/>
    </location>
</feature>
<dbReference type="InterPro" id="IPR050250">
    <property type="entry name" value="Macrolide_Exporter_MacB"/>
</dbReference>